<evidence type="ECO:0000256" key="1">
    <source>
        <dbReference type="SAM" id="MobiDB-lite"/>
    </source>
</evidence>
<reference evidence="2" key="1">
    <citation type="journal article" date="2017" name="Peptides">
        <title>Neuropeptides predicted from the transcriptome analysis of the gray garden slug Deroceras reticulatum.</title>
        <authorList>
            <person name="Ahn S.J."/>
            <person name="Martin R."/>
            <person name="Rao S."/>
            <person name="Choi M.Y."/>
        </authorList>
    </citation>
    <scope>NUCLEOTIDE SEQUENCE</scope>
</reference>
<feature type="region of interest" description="Disordered" evidence="1">
    <location>
        <begin position="193"/>
        <end position="228"/>
    </location>
</feature>
<proteinExistence type="evidence at transcript level"/>
<dbReference type="EMBL" id="KY659255">
    <property type="protein sequence ID" value="ARS01356.1"/>
    <property type="molecule type" value="mRNA"/>
</dbReference>
<feature type="region of interest" description="Disordered" evidence="1">
    <location>
        <begin position="125"/>
        <end position="159"/>
    </location>
</feature>
<feature type="region of interest" description="Disordered" evidence="1">
    <location>
        <begin position="327"/>
        <end position="407"/>
    </location>
</feature>
<name>A0A1X9WED0_DERRE</name>
<evidence type="ECO:0000313" key="2">
    <source>
        <dbReference type="EMBL" id="ARS01356.1"/>
    </source>
</evidence>
<feature type="compositionally biased region" description="Acidic residues" evidence="1">
    <location>
        <begin position="367"/>
        <end position="379"/>
    </location>
</feature>
<sequence length="447" mass="50030">MCAARSITSFTDCSLLVVVVVLFFTGASCSAKLASNLIASGTKSSNNAALDSSRHKRAPGWGKRAPGWGKRQNLNDESYDDFQSFNDISNTGESYRPMEFLSDDSLLTDNTDYDWGKRAPGWGKRVPGWGKRAPGWGKRAPGWGKRAPGWGKRFSEEDPDTSNMASYRDVYVPRWVKRSVDTEEDDFAEMDRRAPGWGKRAPGWGKRAPGWGKRAPGWGKRAPGWGKRNDDIDLETNGAETDATFTAWDDKHTTSEELLEKLDLSQELINKNTALRPEEFLPSEVLSTEKRAPGWGKRAPGWGKRNYLTEITKEDLLEGKRAHRWGKRAPGWGKRAPGWGKRAPGWGKRAPGWGKRAPAWGKRDDETTLEDEISPEEVEDDKRAPGWGKRASTIVKRAASHTTHPSHDVCKELQSAETDFLTRLGELAEQRFFGRGSRDVVNKPSRK</sequence>
<organism evidence="2">
    <name type="scientific">Deroceras reticulatum</name>
    <name type="common">Gray garden slug</name>
    <dbReference type="NCBI Taxonomy" id="145610"/>
    <lineage>
        <taxon>Eukaryota</taxon>
        <taxon>Metazoa</taxon>
        <taxon>Spiralia</taxon>
        <taxon>Lophotrochozoa</taxon>
        <taxon>Mollusca</taxon>
        <taxon>Gastropoda</taxon>
        <taxon>Heterobranchia</taxon>
        <taxon>Euthyneura</taxon>
        <taxon>Panpulmonata</taxon>
        <taxon>Eupulmonata</taxon>
        <taxon>Stylommatophora</taxon>
        <taxon>Helicina</taxon>
        <taxon>Limacoidea</taxon>
        <taxon>Agriolimacidae</taxon>
        <taxon>Deroceras</taxon>
    </lineage>
</organism>
<reference evidence="2" key="2">
    <citation type="submission" date="2017-02" db="EMBL/GenBank/DDBJ databases">
        <authorList>
            <person name="Peterson S.W."/>
        </authorList>
    </citation>
    <scope>NUCLEOTIDE SEQUENCE</scope>
</reference>
<accession>A0A1X9WED0</accession>
<dbReference type="AlphaFoldDB" id="A0A1X9WED0"/>
<feature type="region of interest" description="Disordered" evidence="1">
    <location>
        <begin position="45"/>
        <end position="74"/>
    </location>
</feature>
<dbReference type="PROSITE" id="PS51257">
    <property type="entry name" value="PROKAR_LIPOPROTEIN"/>
    <property type="match status" value="1"/>
</dbReference>
<protein>
    <submittedName>
        <fullName evidence="2">Apgwamide</fullName>
    </submittedName>
</protein>